<evidence type="ECO:0000313" key="2">
    <source>
        <dbReference type="EMBL" id="CAB4134404.1"/>
    </source>
</evidence>
<name>A0A6J5LIK9_9CAUD</name>
<proteinExistence type="predicted"/>
<dbReference type="EMBL" id="LR796285">
    <property type="protein sequence ID" value="CAB4134404.1"/>
    <property type="molecule type" value="Genomic_DNA"/>
</dbReference>
<protein>
    <submittedName>
        <fullName evidence="2">Uncharacterized protein</fullName>
    </submittedName>
</protein>
<organism evidence="2">
    <name type="scientific">uncultured Caudovirales phage</name>
    <dbReference type="NCBI Taxonomy" id="2100421"/>
    <lineage>
        <taxon>Viruses</taxon>
        <taxon>Duplodnaviria</taxon>
        <taxon>Heunggongvirae</taxon>
        <taxon>Uroviricota</taxon>
        <taxon>Caudoviricetes</taxon>
        <taxon>Peduoviridae</taxon>
        <taxon>Maltschvirus</taxon>
        <taxon>Maltschvirus maltsch</taxon>
    </lineage>
</organism>
<gene>
    <name evidence="1" type="ORF">UFOVP101_3</name>
    <name evidence="2" type="ORF">UFOVP270_54</name>
</gene>
<accession>A0A6J5LIK9</accession>
<dbReference type="EMBL" id="LR796232">
    <property type="protein sequence ID" value="CAB4127954.1"/>
    <property type="molecule type" value="Genomic_DNA"/>
</dbReference>
<evidence type="ECO:0000313" key="1">
    <source>
        <dbReference type="EMBL" id="CAB4127954.1"/>
    </source>
</evidence>
<sequence length="89" mass="9954">MDLRKGSDIPAGKRRCFRCRGRKKLYKVRGAWSFDNSGGTLQNCPLCEGKGHIDPIPVTELELGCAIADIEEEKACGKKRRRKAKEAAY</sequence>
<reference evidence="2" key="1">
    <citation type="submission" date="2020-04" db="EMBL/GenBank/DDBJ databases">
        <authorList>
            <person name="Chiriac C."/>
            <person name="Salcher M."/>
            <person name="Ghai R."/>
            <person name="Kavagutti S V."/>
        </authorList>
    </citation>
    <scope>NUCLEOTIDE SEQUENCE</scope>
</reference>